<reference evidence="1 3" key="1">
    <citation type="journal article" date="2015" name="Genome Announc.">
        <title>Draft Genome of the Euendolithic (true boring) Cyanobacterium Mastigocoleus testarum strain BC008.</title>
        <authorList>
            <person name="Guida B.S."/>
            <person name="Garcia-Pichel F."/>
        </authorList>
    </citation>
    <scope>NUCLEOTIDE SEQUENCE [LARGE SCALE GENOMIC DNA]</scope>
    <source>
        <strain evidence="1 3">BC008</strain>
    </source>
</reference>
<proteinExistence type="predicted"/>
<evidence type="ECO:0000313" key="2">
    <source>
        <dbReference type="EMBL" id="KST70209.1"/>
    </source>
</evidence>
<dbReference type="AlphaFoldDB" id="A0A0V7ZR86"/>
<comment type="caution">
    <text evidence="1">The sequence shown here is derived from an EMBL/GenBank/DDBJ whole genome shotgun (WGS) entry which is preliminary data.</text>
</comment>
<organism evidence="1 3">
    <name type="scientific">Mastigocoleus testarum BC008</name>
    <dbReference type="NCBI Taxonomy" id="371196"/>
    <lineage>
        <taxon>Bacteria</taxon>
        <taxon>Bacillati</taxon>
        <taxon>Cyanobacteriota</taxon>
        <taxon>Cyanophyceae</taxon>
        <taxon>Nostocales</taxon>
        <taxon>Hapalosiphonaceae</taxon>
        <taxon>Mastigocoleus</taxon>
    </lineage>
</organism>
<dbReference type="EMBL" id="LMTZ01000002">
    <property type="protein sequence ID" value="KST70209.1"/>
    <property type="molecule type" value="Genomic_DNA"/>
</dbReference>
<dbReference type="Proteomes" id="UP000053372">
    <property type="component" value="Unassembled WGS sequence"/>
</dbReference>
<accession>A0A0V7ZR86</accession>
<name>A0A0V7ZR86_9CYAN</name>
<dbReference type="InterPro" id="IPR049891">
    <property type="entry name" value="CTB"/>
</dbReference>
<evidence type="ECO:0008006" key="4">
    <source>
        <dbReference type="Google" id="ProtNLM"/>
    </source>
</evidence>
<dbReference type="NCBIfam" id="NF038167">
    <property type="entry name" value="cyan_ocin_like"/>
    <property type="match status" value="1"/>
</dbReference>
<dbReference type="EMBL" id="LMTZ01000093">
    <property type="protein sequence ID" value="KST66871.1"/>
    <property type="molecule type" value="Genomic_DNA"/>
</dbReference>
<gene>
    <name evidence="1" type="ORF">BC008_27170</name>
    <name evidence="2" type="ORF">BC008_36775</name>
</gene>
<dbReference type="RefSeq" id="WP_027843479.1">
    <property type="nucleotide sequence ID" value="NZ_LMTZ01000002.1"/>
</dbReference>
<sequence length="84" mass="8918">MSFIKSKINKLFVQLSEEQEEIVSGGSSFPKKFEGDFGISKTDFLEKASVLHTFSASGPEGSIAGGSYIKELIETSGINAIAVG</sequence>
<evidence type="ECO:0000313" key="1">
    <source>
        <dbReference type="EMBL" id="KST66871.1"/>
    </source>
</evidence>
<keyword evidence="3" id="KW-1185">Reference proteome</keyword>
<protein>
    <recommendedName>
        <fullName evidence="4">Bacteriocin</fullName>
    </recommendedName>
</protein>
<evidence type="ECO:0000313" key="3">
    <source>
        <dbReference type="Proteomes" id="UP000053372"/>
    </source>
</evidence>